<dbReference type="InterPro" id="IPR036167">
    <property type="entry name" value="tRNA_intron_Endo_cat-like_sf"/>
</dbReference>
<keyword evidence="3" id="KW-0540">Nuclease</keyword>
<evidence type="ECO:0000259" key="1">
    <source>
        <dbReference type="Pfam" id="PF01974"/>
    </source>
</evidence>
<dbReference type="Gene3D" id="3.40.1350.10">
    <property type="match status" value="1"/>
</dbReference>
<organism evidence="3 4">
    <name type="scientific">Nanobdella aerobiophila</name>
    <dbReference type="NCBI Taxonomy" id="2586965"/>
    <lineage>
        <taxon>Archaea</taxon>
        <taxon>Nanobdellota</taxon>
        <taxon>Nanobdellia</taxon>
        <taxon>Nanobdellales</taxon>
        <taxon>Nanobdellaceae</taxon>
        <taxon>Nanobdella</taxon>
    </lineage>
</organism>
<dbReference type="InterPro" id="IPR011856">
    <property type="entry name" value="tRNA_endonuc-like_dom_sf"/>
</dbReference>
<dbReference type="GeneID" id="74568393"/>
<evidence type="ECO:0000259" key="2">
    <source>
        <dbReference type="Pfam" id="PF02778"/>
    </source>
</evidence>
<keyword evidence="3" id="KW-0255">Endonuclease</keyword>
<protein>
    <submittedName>
        <fullName evidence="3">tRNA-splicing endonuclease</fullName>
    </submittedName>
</protein>
<dbReference type="InterPro" id="IPR006678">
    <property type="entry name" value="tRNA_intron_Endonuc_N"/>
</dbReference>
<gene>
    <name evidence="3" type="ORF">MJ1_0447</name>
</gene>
<evidence type="ECO:0000313" key="3">
    <source>
        <dbReference type="EMBL" id="BBL45607.1"/>
    </source>
</evidence>
<dbReference type="Gene3D" id="3.40.1170.20">
    <property type="entry name" value="tRNA intron endonuclease, N-terminal domain"/>
    <property type="match status" value="1"/>
</dbReference>
<dbReference type="CDD" id="cd22363">
    <property type="entry name" value="tRNA-intron_lyase_C"/>
    <property type="match status" value="1"/>
</dbReference>
<dbReference type="InterPro" id="IPR006677">
    <property type="entry name" value="tRNA_intron_Endonuc_cat-like"/>
</dbReference>
<keyword evidence="3" id="KW-0378">Hydrolase</keyword>
<feature type="domain" description="tRNA intron endonuclease N-terminal" evidence="2">
    <location>
        <begin position="19"/>
        <end position="47"/>
    </location>
</feature>
<evidence type="ECO:0000313" key="4">
    <source>
        <dbReference type="Proteomes" id="UP001055553"/>
    </source>
</evidence>
<dbReference type="Proteomes" id="UP001055553">
    <property type="component" value="Chromosome"/>
</dbReference>
<dbReference type="EMBL" id="AP019769">
    <property type="protein sequence ID" value="BBL45607.1"/>
    <property type="molecule type" value="Genomic_DNA"/>
</dbReference>
<dbReference type="RefSeq" id="WP_258392924.1">
    <property type="nucleotide sequence ID" value="NZ_AP019769.1"/>
</dbReference>
<reference evidence="4" key="1">
    <citation type="journal article" date="2022" name="Int. J. Syst. Evol. Microbiol.">
        <title>Nanobdella aerobiophila gen. nov., sp. nov., a thermoacidophilic, obligate ectosymbiotic archaeon, and proposal of Nanobdellaceae fam. nov., Nanobdellales ord. nov. and Nanobdellia class. nov.</title>
        <authorList>
            <person name="Kato S."/>
            <person name="Ogasawara A."/>
            <person name="Itoh T."/>
            <person name="Sakai H.D."/>
            <person name="Shimizu M."/>
            <person name="Yuki M."/>
            <person name="Kaneko M."/>
            <person name="Takashina T."/>
            <person name="Ohkuma M."/>
        </authorList>
    </citation>
    <scope>NUCLEOTIDE SEQUENCE [LARGE SCALE GENOMIC DNA]</scope>
    <source>
        <strain evidence="4">MJ1</strain>
    </source>
</reference>
<accession>A0A915SA98</accession>
<dbReference type="GO" id="GO:0003676">
    <property type="term" value="F:nucleic acid binding"/>
    <property type="evidence" value="ECO:0007669"/>
    <property type="project" value="InterPro"/>
</dbReference>
<dbReference type="GO" id="GO:0000213">
    <property type="term" value="F:tRNA-intron lyase activity"/>
    <property type="evidence" value="ECO:0007669"/>
    <property type="project" value="InterPro"/>
</dbReference>
<feature type="domain" description="tRNA intron endonuclease catalytic" evidence="1">
    <location>
        <begin position="56"/>
        <end position="131"/>
    </location>
</feature>
<dbReference type="Pfam" id="PF02778">
    <property type="entry name" value="tRNA_int_endo_N"/>
    <property type="match status" value="1"/>
</dbReference>
<dbReference type="SUPFAM" id="SSF53032">
    <property type="entry name" value="tRNA-intron endonuclease catalytic domain-like"/>
    <property type="match status" value="1"/>
</dbReference>
<sequence>MKSILYKNGIFLDKDKIIYFYEGLYLLENKKIEVYNDQGKKLDINYFLKDEKIGLYYHFYKLFRDKNYIVSTGLKFGGVFRIYENINEHSKWIGIPIKDKEKIDTYDFLSKNRVAHSTRKNILYCIKKDKDIFLEVKWRKL</sequence>
<keyword evidence="4" id="KW-1185">Reference proteome</keyword>
<name>A0A915SA98_9ARCH</name>
<dbReference type="KEGG" id="naer:MJ1_0447"/>
<dbReference type="AlphaFoldDB" id="A0A915SA98"/>
<proteinExistence type="predicted"/>
<dbReference type="GO" id="GO:0006388">
    <property type="term" value="P:tRNA splicing, via endonucleolytic cleavage and ligation"/>
    <property type="evidence" value="ECO:0007669"/>
    <property type="project" value="InterPro"/>
</dbReference>
<dbReference type="Pfam" id="PF01974">
    <property type="entry name" value="tRNA_int_endo"/>
    <property type="match status" value="1"/>
</dbReference>